<feature type="non-terminal residue" evidence="3">
    <location>
        <position position="202"/>
    </location>
</feature>
<dbReference type="InterPro" id="IPR003582">
    <property type="entry name" value="ShKT_dom"/>
</dbReference>
<accession>A0AA36CXT5</accession>
<organism evidence="3 4">
    <name type="scientific">Mesorhabditis spiculigera</name>
    <dbReference type="NCBI Taxonomy" id="96644"/>
    <lineage>
        <taxon>Eukaryota</taxon>
        <taxon>Metazoa</taxon>
        <taxon>Ecdysozoa</taxon>
        <taxon>Nematoda</taxon>
        <taxon>Chromadorea</taxon>
        <taxon>Rhabditida</taxon>
        <taxon>Rhabditina</taxon>
        <taxon>Rhabditomorpha</taxon>
        <taxon>Rhabditoidea</taxon>
        <taxon>Rhabditidae</taxon>
        <taxon>Mesorhabditinae</taxon>
        <taxon>Mesorhabditis</taxon>
    </lineage>
</organism>
<evidence type="ECO:0000313" key="3">
    <source>
        <dbReference type="EMBL" id="CAJ0575862.1"/>
    </source>
</evidence>
<protein>
    <recommendedName>
        <fullName evidence="2">ShKT domain-containing protein</fullName>
    </recommendedName>
</protein>
<dbReference type="AlphaFoldDB" id="A0AA36CXT5"/>
<comment type="caution">
    <text evidence="3">The sequence shown here is derived from an EMBL/GenBank/DDBJ whole genome shotgun (WGS) entry which is preliminary data.</text>
</comment>
<name>A0AA36CXT5_9BILA</name>
<proteinExistence type="predicted"/>
<gene>
    <name evidence="3" type="ORF">MSPICULIGERA_LOCUS14165</name>
</gene>
<dbReference type="EMBL" id="CATQJA010002641">
    <property type="protein sequence ID" value="CAJ0575862.1"/>
    <property type="molecule type" value="Genomic_DNA"/>
</dbReference>
<comment type="caution">
    <text evidence="1">Lacks conserved residue(s) required for the propagation of feature annotation.</text>
</comment>
<sequence>MGVYGPQLPYRIEMTLKAVVLFVAISLTPTLAYYCPAVLDSHGVGPSLDGFCSNDGSLFCGYELASLGSLSCYSTHQCVTIQNPEPMRILGPSLGVHCLPSTSTTCILVNGERQCYDLTEYETCTDKDPNCLLYLHNGYCRSKLYTTAEKKNSCCQTCGFDTACQDADPNCPLYENNSKYCNSTAFAEDQKISKCKKTCGVC</sequence>
<evidence type="ECO:0000313" key="4">
    <source>
        <dbReference type="Proteomes" id="UP001177023"/>
    </source>
</evidence>
<dbReference type="PROSITE" id="PS51670">
    <property type="entry name" value="SHKT"/>
    <property type="match status" value="1"/>
</dbReference>
<dbReference type="Pfam" id="PF01549">
    <property type="entry name" value="ShK"/>
    <property type="match status" value="2"/>
</dbReference>
<keyword evidence="4" id="KW-1185">Reference proteome</keyword>
<reference evidence="3" key="1">
    <citation type="submission" date="2023-06" db="EMBL/GenBank/DDBJ databases">
        <authorList>
            <person name="Delattre M."/>
        </authorList>
    </citation>
    <scope>NUCLEOTIDE SEQUENCE</scope>
    <source>
        <strain evidence="3">AF72</strain>
    </source>
</reference>
<evidence type="ECO:0000259" key="2">
    <source>
        <dbReference type="PROSITE" id="PS51670"/>
    </source>
</evidence>
<dbReference type="Proteomes" id="UP001177023">
    <property type="component" value="Unassembled WGS sequence"/>
</dbReference>
<evidence type="ECO:0000256" key="1">
    <source>
        <dbReference type="PROSITE-ProRule" id="PRU01005"/>
    </source>
</evidence>
<dbReference type="SMART" id="SM00254">
    <property type="entry name" value="ShKT"/>
    <property type="match status" value="2"/>
</dbReference>
<feature type="domain" description="ShKT" evidence="2">
    <location>
        <begin position="164"/>
        <end position="202"/>
    </location>
</feature>